<dbReference type="GO" id="GO:0080142">
    <property type="term" value="P:regulation of salicylic acid biosynthetic process"/>
    <property type="evidence" value="ECO:0007669"/>
    <property type="project" value="TreeGrafter"/>
</dbReference>
<sequence>MQPVPLPPALQAVPRPVLEDYVGARVKQFSRALAGVLLPSITEQSFEFAFSRATQLLGQTVQEPVGLSDSYALRFTHRCKFLGCMRKDCGLCKNNPNKKCREEDNFDECYADGQVLKSKCESDVSLELINLRTGLPEALPSVEIAVTVVDGDSYSESAPANYGHVRELLKNDDESILLGAYQAGSKTDPDGRLYLRMTEGLVKLPDVCVTDKNDTFHFNNETFSTFRLMAKAVRREYGRLVVVENVRPTVSGKFIVKTQRALNDYRKSEYPHYKDELTKLKHIGSITAQRLREIQSHLDCPYSSIETVEQLKQLMLFADQNRQVENKMLELLNMKGKHKHKWDYLREVLVERVVYDDMLHRLWYTDESMTQGVLFACKQGQINMERPIGLVQRGQNGRLMVNSNPSGPDSELLKQWRQLAEADWCRPNHRNWVAVQEQLEMVNGSTSLLVGGGPSMSMAAGTPSMSMADGMDEGLLKRGSVGMAPSMMNAVNDERRSRRSSAVSYPQVPNSPKMEPGIMGMMQGQPQQQGASSSYGDLQHQGMLGPMGSGAGGQPPPQQQQQQFQFSGQRSMAAQALITSGGLTAGDLMPDVYRTASAPNMAASSPLYSHNSIDSPNNQSNLMGAGSGPNSNMGMPVPGPDGVLGPPPSRPARYRRLSADASAVRQMAMMQAAGMPQPEMSADLGKRSRNSAPGHPALEELQQQLQGQMQGQQSLQGPGGMQGQDMGQISMTNRHALYHFESRGRHTPRSRLSTEVSDTVAASAMGAVLDTSDLETFIQQNFTFATGEPTFSGMPADQQQPNLMGPMGGGVNMGPSSTSLSGPLMHMSLQPQQQPDQITGQMQNTLSIGDPAAARMGGLGPSGSGLMNMEPGMAQHHHMHQQHGMGMGMGQMGMGMGQIGGNSAAGIGMSGTSLAGGLGGSMGGGNGGGGVQQGRSLQHIDSGNMSMNPGARELKRCESDSFKRFLAVGLPFSPMEATPEDLFEGLRRDSGPMGE</sequence>
<organism evidence="2 3">
    <name type="scientific">Chlamydomonas schloesseri</name>
    <dbReference type="NCBI Taxonomy" id="2026947"/>
    <lineage>
        <taxon>Eukaryota</taxon>
        <taxon>Viridiplantae</taxon>
        <taxon>Chlorophyta</taxon>
        <taxon>core chlorophytes</taxon>
        <taxon>Chlorophyceae</taxon>
        <taxon>CS clade</taxon>
        <taxon>Chlamydomonadales</taxon>
        <taxon>Chlamydomonadaceae</taxon>
        <taxon>Chlamydomonas</taxon>
    </lineage>
</organism>
<dbReference type="EMBL" id="JAEHOD010000003">
    <property type="protein sequence ID" value="KAG2453449.1"/>
    <property type="molecule type" value="Genomic_DNA"/>
</dbReference>
<feature type="compositionally biased region" description="Polar residues" evidence="1">
    <location>
        <begin position="500"/>
        <end position="510"/>
    </location>
</feature>
<dbReference type="Proteomes" id="UP000613740">
    <property type="component" value="Unassembled WGS sequence"/>
</dbReference>
<evidence type="ECO:0000256" key="1">
    <source>
        <dbReference type="SAM" id="MobiDB-lite"/>
    </source>
</evidence>
<dbReference type="GO" id="GO:0003700">
    <property type="term" value="F:DNA-binding transcription factor activity"/>
    <property type="evidence" value="ECO:0007669"/>
    <property type="project" value="TreeGrafter"/>
</dbReference>
<reference evidence="2" key="1">
    <citation type="journal article" date="2020" name="bioRxiv">
        <title>Comparative genomics of Chlamydomonas.</title>
        <authorList>
            <person name="Craig R.J."/>
            <person name="Hasan A.R."/>
            <person name="Ness R.W."/>
            <person name="Keightley P.D."/>
        </authorList>
    </citation>
    <scope>NUCLEOTIDE SEQUENCE</scope>
    <source>
        <strain evidence="2">CCAP 11/173</strain>
    </source>
</reference>
<dbReference type="AlphaFoldDB" id="A0A835WSL7"/>
<keyword evidence="3" id="KW-1185">Reference proteome</keyword>
<proteinExistence type="predicted"/>
<dbReference type="GO" id="GO:0043565">
    <property type="term" value="F:sequence-specific DNA binding"/>
    <property type="evidence" value="ECO:0007669"/>
    <property type="project" value="TreeGrafter"/>
</dbReference>
<protein>
    <submittedName>
        <fullName evidence="2">Uncharacterized protein</fullName>
    </submittedName>
</protein>
<feature type="compositionally biased region" description="Low complexity" evidence="1">
    <location>
        <begin position="514"/>
        <end position="530"/>
    </location>
</feature>
<feature type="region of interest" description="Disordered" evidence="1">
    <location>
        <begin position="491"/>
        <end position="569"/>
    </location>
</feature>
<name>A0A835WSL7_9CHLO</name>
<comment type="caution">
    <text evidence="2">The sequence shown here is derived from an EMBL/GenBank/DDBJ whole genome shotgun (WGS) entry which is preliminary data.</text>
</comment>
<dbReference type="GO" id="GO:0005634">
    <property type="term" value="C:nucleus"/>
    <property type="evidence" value="ECO:0007669"/>
    <property type="project" value="TreeGrafter"/>
</dbReference>
<evidence type="ECO:0000313" key="3">
    <source>
        <dbReference type="Proteomes" id="UP000613740"/>
    </source>
</evidence>
<evidence type="ECO:0000313" key="2">
    <source>
        <dbReference type="EMBL" id="KAG2453449.1"/>
    </source>
</evidence>
<feature type="compositionally biased region" description="Low complexity" evidence="1">
    <location>
        <begin position="559"/>
        <end position="569"/>
    </location>
</feature>
<dbReference type="PANTHER" id="PTHR31713:SF96">
    <property type="entry name" value="OS02G0562300 PROTEIN"/>
    <property type="match status" value="1"/>
</dbReference>
<dbReference type="OrthoDB" id="1434644at2759"/>
<dbReference type="GO" id="GO:0005516">
    <property type="term" value="F:calmodulin binding"/>
    <property type="evidence" value="ECO:0007669"/>
    <property type="project" value="InterPro"/>
</dbReference>
<gene>
    <name evidence="2" type="ORF">HYH02_001670</name>
</gene>
<dbReference type="InterPro" id="IPR012416">
    <property type="entry name" value="CBP60"/>
</dbReference>
<accession>A0A835WSL7</accession>
<dbReference type="PANTHER" id="PTHR31713">
    <property type="entry name" value="OS02G0177800 PROTEIN"/>
    <property type="match status" value="1"/>
</dbReference>